<reference evidence="2" key="1">
    <citation type="submission" date="2023-07" db="EMBL/GenBank/DDBJ databases">
        <title>30 novel species of actinomycetes from the DSMZ collection.</title>
        <authorList>
            <person name="Nouioui I."/>
        </authorList>
    </citation>
    <scope>NUCLEOTIDE SEQUENCE [LARGE SCALE GENOMIC DNA]</scope>
    <source>
        <strain evidence="2">DSM 44917</strain>
    </source>
</reference>
<protein>
    <submittedName>
        <fullName evidence="1">Uncharacterized protein</fullName>
    </submittedName>
</protein>
<comment type="caution">
    <text evidence="1">The sequence shown here is derived from an EMBL/GenBank/DDBJ whole genome shotgun (WGS) entry which is preliminary data.</text>
</comment>
<organism evidence="1 2">
    <name type="scientific">Streptomyces boetiae</name>
    <dbReference type="NCBI Taxonomy" id="3075541"/>
    <lineage>
        <taxon>Bacteria</taxon>
        <taxon>Bacillati</taxon>
        <taxon>Actinomycetota</taxon>
        <taxon>Actinomycetes</taxon>
        <taxon>Kitasatosporales</taxon>
        <taxon>Streptomycetaceae</taxon>
        <taxon>Streptomyces</taxon>
    </lineage>
</organism>
<gene>
    <name evidence="1" type="ORF">RM780_04455</name>
</gene>
<evidence type="ECO:0000313" key="1">
    <source>
        <dbReference type="EMBL" id="MDT0306213.1"/>
    </source>
</evidence>
<keyword evidence="2" id="KW-1185">Reference proteome</keyword>
<dbReference type="Proteomes" id="UP001183388">
    <property type="component" value="Unassembled WGS sequence"/>
</dbReference>
<proteinExistence type="predicted"/>
<accession>A0ABU2L3T0</accession>
<dbReference type="RefSeq" id="WP_311629132.1">
    <property type="nucleotide sequence ID" value="NZ_JAVREN010000004.1"/>
</dbReference>
<dbReference type="EMBL" id="JAVREN010000004">
    <property type="protein sequence ID" value="MDT0306213.1"/>
    <property type="molecule type" value="Genomic_DNA"/>
</dbReference>
<evidence type="ECO:0000313" key="2">
    <source>
        <dbReference type="Proteomes" id="UP001183388"/>
    </source>
</evidence>
<name>A0ABU2L3T0_9ACTN</name>
<sequence>MTGGVHVPVTVDATTVLVGDEIAIGGRMYTVRNLLALPRGGRRLEFDGGETFTMQPATVLYATRLVNPRRSAGWRGGAC</sequence>